<name>A0ABN8LN74_9CNID</name>
<dbReference type="PANTHER" id="PTHR10117:SF54">
    <property type="entry name" value="TRANSIENT RECEPTOR POTENTIAL-GAMMA PROTEIN"/>
    <property type="match status" value="1"/>
</dbReference>
<dbReference type="Proteomes" id="UP001159427">
    <property type="component" value="Unassembled WGS sequence"/>
</dbReference>
<feature type="transmembrane region" description="Helical" evidence="8">
    <location>
        <begin position="147"/>
        <end position="172"/>
    </location>
</feature>
<gene>
    <name evidence="10" type="ORF">PEVE_00034711</name>
</gene>
<keyword evidence="6 8" id="KW-0472">Membrane</keyword>
<keyword evidence="11" id="KW-1185">Reference proteome</keyword>
<keyword evidence="2" id="KW-0813">Transport</keyword>
<keyword evidence="7" id="KW-0407">Ion channel</keyword>
<dbReference type="InterPro" id="IPR002153">
    <property type="entry name" value="TRPC_channel"/>
</dbReference>
<sequence>METNLKELIEQSHDPKENQRNVDDIINMVTAENLCSCRDPVNMAFQVNCALRRLAEGYTENTTILNKLADQTEDFSVQLVDQISASEELVIRDERDEADRYASLLTPMTDDAIKYSQKKFISNPLVYKRLKVRWKQGLPEVLKRRSLLLWLMVFIETALTPFLLPLLGWAFYRDQKKCRRRLAKAKIERQRPICRNLAVPAGNPGVVEEFVCQYYCYSTCPFVLFLKEKFSEWLFIVLHCIVCVSPSSVEPTVEEYFILVLFCGMTLNEYQQYKKSPVKYFKDMWNYLDVIIEIIYILTVILRITTIARGGVPYNNRLLEISNYLYGINTLLMVLRVSSILELNQVAGPLQLALYRMLGDLLMILSQFFFVIVGFSLAITKSYNAERSYLRPHSNHSGTPVGKSVGFVRTCELLIWSALEKTELKEWKSTTKNTTVFVNVLFCIFLIVTVIMLVNVLVALLTKTYDNITNNAEVEWKFSRAVCETQYRGMHAVAVPFNLLTVPATLLCLWGKKDARKQEAHYRRKEYKKYYQECLFPVLTKRYKKKYGGSFPLSVEEKIDLIMERLQ</sequence>
<evidence type="ECO:0000313" key="10">
    <source>
        <dbReference type="EMBL" id="CAH3017012.1"/>
    </source>
</evidence>
<feature type="transmembrane region" description="Helical" evidence="8">
    <location>
        <begin position="489"/>
        <end position="510"/>
    </location>
</feature>
<evidence type="ECO:0000256" key="3">
    <source>
        <dbReference type="ARBA" id="ARBA00022692"/>
    </source>
</evidence>
<organism evidence="10 11">
    <name type="scientific">Porites evermanni</name>
    <dbReference type="NCBI Taxonomy" id="104178"/>
    <lineage>
        <taxon>Eukaryota</taxon>
        <taxon>Metazoa</taxon>
        <taxon>Cnidaria</taxon>
        <taxon>Anthozoa</taxon>
        <taxon>Hexacorallia</taxon>
        <taxon>Scleractinia</taxon>
        <taxon>Fungiina</taxon>
        <taxon>Poritidae</taxon>
        <taxon>Porites</taxon>
    </lineage>
</organism>
<evidence type="ECO:0000256" key="4">
    <source>
        <dbReference type="ARBA" id="ARBA00022989"/>
    </source>
</evidence>
<evidence type="ECO:0000256" key="1">
    <source>
        <dbReference type="ARBA" id="ARBA00004141"/>
    </source>
</evidence>
<feature type="transmembrane region" description="Helical" evidence="8">
    <location>
        <begin position="361"/>
        <end position="380"/>
    </location>
</feature>
<comment type="subcellular location">
    <subcellularLocation>
        <location evidence="1">Membrane</location>
        <topology evidence="1">Multi-pass membrane protein</topology>
    </subcellularLocation>
</comment>
<dbReference type="EMBL" id="CALNXI010000053">
    <property type="protein sequence ID" value="CAH3017012.1"/>
    <property type="molecule type" value="Genomic_DNA"/>
</dbReference>
<feature type="domain" description="Ion transport" evidence="9">
    <location>
        <begin position="234"/>
        <end position="472"/>
    </location>
</feature>
<evidence type="ECO:0000256" key="8">
    <source>
        <dbReference type="SAM" id="Phobius"/>
    </source>
</evidence>
<accession>A0ABN8LN74</accession>
<evidence type="ECO:0000256" key="6">
    <source>
        <dbReference type="ARBA" id="ARBA00023136"/>
    </source>
</evidence>
<dbReference type="Pfam" id="PF00520">
    <property type="entry name" value="Ion_trans"/>
    <property type="match status" value="1"/>
</dbReference>
<evidence type="ECO:0000256" key="5">
    <source>
        <dbReference type="ARBA" id="ARBA00023065"/>
    </source>
</evidence>
<evidence type="ECO:0000313" key="11">
    <source>
        <dbReference type="Proteomes" id="UP001159427"/>
    </source>
</evidence>
<evidence type="ECO:0000256" key="7">
    <source>
        <dbReference type="ARBA" id="ARBA00023303"/>
    </source>
</evidence>
<proteinExistence type="predicted"/>
<evidence type="ECO:0000256" key="2">
    <source>
        <dbReference type="ARBA" id="ARBA00022448"/>
    </source>
</evidence>
<keyword evidence="3 8" id="KW-0812">Transmembrane</keyword>
<reference evidence="10 11" key="1">
    <citation type="submission" date="2022-05" db="EMBL/GenBank/DDBJ databases">
        <authorList>
            <consortium name="Genoscope - CEA"/>
            <person name="William W."/>
        </authorList>
    </citation>
    <scope>NUCLEOTIDE SEQUENCE [LARGE SCALE GENOMIC DNA]</scope>
</reference>
<dbReference type="PRINTS" id="PR01097">
    <property type="entry name" value="TRNSRECEPTRP"/>
</dbReference>
<dbReference type="InterPro" id="IPR005821">
    <property type="entry name" value="Ion_trans_dom"/>
</dbReference>
<keyword evidence="5" id="KW-0406">Ion transport</keyword>
<keyword evidence="4 8" id="KW-1133">Transmembrane helix</keyword>
<comment type="caution">
    <text evidence="10">The sequence shown here is derived from an EMBL/GenBank/DDBJ whole genome shotgun (WGS) entry which is preliminary data.</text>
</comment>
<evidence type="ECO:0000259" key="9">
    <source>
        <dbReference type="Pfam" id="PF00520"/>
    </source>
</evidence>
<protein>
    <recommendedName>
        <fullName evidence="9">Ion transport domain-containing protein</fullName>
    </recommendedName>
</protein>
<feature type="transmembrane region" description="Helical" evidence="8">
    <location>
        <begin position="436"/>
        <end position="461"/>
    </location>
</feature>
<feature type="transmembrane region" description="Helical" evidence="8">
    <location>
        <begin position="284"/>
        <end position="302"/>
    </location>
</feature>
<dbReference type="PANTHER" id="PTHR10117">
    <property type="entry name" value="TRANSIENT RECEPTOR POTENTIAL CHANNEL"/>
    <property type="match status" value="1"/>
</dbReference>
<feature type="non-terminal residue" evidence="10">
    <location>
        <position position="567"/>
    </location>
</feature>